<name>A0A1X2A261_9MYCO</name>
<dbReference type="Proteomes" id="UP000193781">
    <property type="component" value="Unassembled WGS sequence"/>
</dbReference>
<dbReference type="InterPro" id="IPR018929">
    <property type="entry name" value="DUF2510"/>
</dbReference>
<evidence type="ECO:0000313" key="3">
    <source>
        <dbReference type="EMBL" id="ORW35445.1"/>
    </source>
</evidence>
<keyword evidence="1" id="KW-0812">Transmembrane</keyword>
<feature type="domain" description="DUF2510" evidence="2">
    <location>
        <begin position="100"/>
        <end position="130"/>
    </location>
</feature>
<dbReference type="Pfam" id="PF10708">
    <property type="entry name" value="DUF2510"/>
    <property type="match status" value="1"/>
</dbReference>
<organism evidence="3 4">
    <name type="scientific">Mycobacterium nebraskense</name>
    <dbReference type="NCBI Taxonomy" id="244292"/>
    <lineage>
        <taxon>Bacteria</taxon>
        <taxon>Bacillati</taxon>
        <taxon>Actinomycetota</taxon>
        <taxon>Actinomycetes</taxon>
        <taxon>Mycobacteriales</taxon>
        <taxon>Mycobacteriaceae</taxon>
        <taxon>Mycobacterium</taxon>
    </lineage>
</organism>
<evidence type="ECO:0000259" key="2">
    <source>
        <dbReference type="Pfam" id="PF10708"/>
    </source>
</evidence>
<gene>
    <name evidence="3" type="ORF">AWC17_22030</name>
</gene>
<accession>A0A1X2A261</accession>
<dbReference type="STRING" id="244292.ABW17_10080"/>
<feature type="transmembrane region" description="Helical" evidence="1">
    <location>
        <begin position="50"/>
        <end position="70"/>
    </location>
</feature>
<reference evidence="3 4" key="1">
    <citation type="submission" date="2016-01" db="EMBL/GenBank/DDBJ databases">
        <title>The new phylogeny of the genus Mycobacterium.</title>
        <authorList>
            <person name="Tarcisio F."/>
            <person name="Conor M."/>
            <person name="Antonella G."/>
            <person name="Elisabetta G."/>
            <person name="Giulia F.S."/>
            <person name="Sara T."/>
            <person name="Anna F."/>
            <person name="Clotilde B."/>
            <person name="Roberto B."/>
            <person name="Veronica D.S."/>
            <person name="Fabio R."/>
            <person name="Monica P."/>
            <person name="Olivier J."/>
            <person name="Enrico T."/>
            <person name="Nicola S."/>
        </authorList>
    </citation>
    <scope>NUCLEOTIDE SEQUENCE [LARGE SCALE GENOMIC DNA]</scope>
    <source>
        <strain evidence="3 4">DSM 44803</strain>
    </source>
</reference>
<dbReference type="AlphaFoldDB" id="A0A1X2A261"/>
<comment type="caution">
    <text evidence="3">The sequence shown here is derived from an EMBL/GenBank/DDBJ whole genome shotgun (WGS) entry which is preliminary data.</text>
</comment>
<evidence type="ECO:0000313" key="4">
    <source>
        <dbReference type="Proteomes" id="UP000193781"/>
    </source>
</evidence>
<sequence>MTAPYRRFHVTLCEHTGAVFFWQHRRYTFTGTLEQCERAYRTAQLHNLGAGWWSVVSLLVMNWVALISNWSAIRGVRQLAEQPAAAGYVPAPPAAVGPPPGWYGDPSGPGHRYWDGIRWTSWTNPPGFPPQGR</sequence>
<dbReference type="OrthoDB" id="4639451at2"/>
<dbReference type="EMBL" id="LQPH01000007">
    <property type="protein sequence ID" value="ORW35445.1"/>
    <property type="molecule type" value="Genomic_DNA"/>
</dbReference>
<proteinExistence type="predicted"/>
<keyword evidence="1" id="KW-0472">Membrane</keyword>
<keyword evidence="4" id="KW-1185">Reference proteome</keyword>
<dbReference type="RefSeq" id="WP_052742806.1">
    <property type="nucleotide sequence ID" value="NZ_JACKSS010000156.1"/>
</dbReference>
<evidence type="ECO:0000256" key="1">
    <source>
        <dbReference type="SAM" id="Phobius"/>
    </source>
</evidence>
<keyword evidence="1" id="KW-1133">Transmembrane helix</keyword>
<protein>
    <recommendedName>
        <fullName evidence="2">DUF2510 domain-containing protein</fullName>
    </recommendedName>
</protein>